<dbReference type="PANTHER" id="PTHR40260">
    <property type="entry name" value="BLR8190 PROTEIN"/>
    <property type="match status" value="1"/>
</dbReference>
<dbReference type="GO" id="GO:0016491">
    <property type="term" value="F:oxidoreductase activity"/>
    <property type="evidence" value="ECO:0007669"/>
    <property type="project" value="InterPro"/>
</dbReference>
<sequence length="108" mass="11965">MFNFHVMYPPLEEGHFDYDYYVERHIPLVLGLMGSRCHSVTLDKGVSGMRSGSAPAFVAHAIVTCATMEDLTEGLFPHLPTISADIPKFTNIKPLIWISERVGSKTGV</sequence>
<proteinExistence type="predicted"/>
<evidence type="ECO:0000313" key="2">
    <source>
        <dbReference type="EMBL" id="PWL16477.1"/>
    </source>
</evidence>
<dbReference type="Proteomes" id="UP000245865">
    <property type="component" value="Unassembled WGS sequence"/>
</dbReference>
<name>A0A316J3N8_9HYPH</name>
<evidence type="ECO:0000313" key="3">
    <source>
        <dbReference type="Proteomes" id="UP000245865"/>
    </source>
</evidence>
<keyword evidence="3" id="KW-1185">Reference proteome</keyword>
<evidence type="ECO:0000259" key="1">
    <source>
        <dbReference type="Pfam" id="PF07110"/>
    </source>
</evidence>
<dbReference type="OrthoDB" id="5343971at2"/>
<reference evidence="2 3" key="1">
    <citation type="submission" date="2018-05" db="EMBL/GenBank/DDBJ databases">
        <title>Comparative genomic sequence analysis between strain HN4 and CCM 8460T (Falsochrobactrum ovis) will provide more evidence to prove that HN4 is a new species of Falsochrobactrum.</title>
        <authorList>
            <person name="Lyu W."/>
            <person name="Sun L."/>
            <person name="Yao L."/>
        </authorList>
    </citation>
    <scope>NUCLEOTIDE SEQUENCE [LARGE SCALE GENOMIC DNA]</scope>
    <source>
        <strain evidence="2 3">HN4</strain>
    </source>
</reference>
<protein>
    <submittedName>
        <fullName evidence="2">EthD family reductase</fullName>
    </submittedName>
</protein>
<dbReference type="EMBL" id="QGDB01000009">
    <property type="protein sequence ID" value="PWL16477.1"/>
    <property type="molecule type" value="Genomic_DNA"/>
</dbReference>
<dbReference type="Pfam" id="PF07110">
    <property type="entry name" value="EthD"/>
    <property type="match status" value="1"/>
</dbReference>
<dbReference type="RefSeq" id="WP_109707859.1">
    <property type="nucleotide sequence ID" value="NZ_QGDB01000009.1"/>
</dbReference>
<dbReference type="InterPro" id="IPR011008">
    <property type="entry name" value="Dimeric_a/b-barrel"/>
</dbReference>
<organism evidence="2 3">
    <name type="scientific">Falsochrobactrum shanghaiense</name>
    <dbReference type="NCBI Taxonomy" id="2201899"/>
    <lineage>
        <taxon>Bacteria</taxon>
        <taxon>Pseudomonadati</taxon>
        <taxon>Pseudomonadota</taxon>
        <taxon>Alphaproteobacteria</taxon>
        <taxon>Hyphomicrobiales</taxon>
        <taxon>Brucellaceae</taxon>
        <taxon>Falsochrobactrum</taxon>
    </lineage>
</organism>
<dbReference type="PANTHER" id="PTHR40260:SF2">
    <property type="entry name" value="BLR8190 PROTEIN"/>
    <property type="match status" value="1"/>
</dbReference>
<accession>A0A316J3N8</accession>
<gene>
    <name evidence="2" type="ORF">DKP76_16925</name>
</gene>
<dbReference type="NCBIfam" id="TIGR02118">
    <property type="entry name" value="EthD family reductase"/>
    <property type="match status" value="1"/>
</dbReference>
<dbReference type="InterPro" id="IPR009799">
    <property type="entry name" value="EthD_dom"/>
</dbReference>
<dbReference type="Gene3D" id="3.30.70.100">
    <property type="match status" value="1"/>
</dbReference>
<comment type="caution">
    <text evidence="2">The sequence shown here is derived from an EMBL/GenBank/DDBJ whole genome shotgun (WGS) entry which is preliminary data.</text>
</comment>
<dbReference type="AlphaFoldDB" id="A0A316J3N8"/>
<dbReference type="SUPFAM" id="SSF54909">
    <property type="entry name" value="Dimeric alpha+beta barrel"/>
    <property type="match status" value="1"/>
</dbReference>
<feature type="domain" description="EthD" evidence="1">
    <location>
        <begin position="18"/>
        <end position="90"/>
    </location>
</feature>